<feature type="domain" description="RNase H type-1" evidence="2">
    <location>
        <begin position="678"/>
        <end position="817"/>
    </location>
</feature>
<comment type="caution">
    <text evidence="3">The sequence shown here is derived from an EMBL/GenBank/DDBJ whole genome shotgun (WGS) entry which is preliminary data.</text>
</comment>
<dbReference type="InterPro" id="IPR044730">
    <property type="entry name" value="RNase_H-like_dom_plant"/>
</dbReference>
<dbReference type="SMR" id="A0A1J6KFJ5"/>
<dbReference type="Proteomes" id="UP000187609">
    <property type="component" value="Unassembled WGS sequence"/>
</dbReference>
<reference evidence="3" key="1">
    <citation type="submission" date="2016-11" db="EMBL/GenBank/DDBJ databases">
        <title>The genome of Nicotiana attenuata.</title>
        <authorList>
            <person name="Xu S."/>
            <person name="Brockmoeller T."/>
            <person name="Gaquerel E."/>
            <person name="Navarro A."/>
            <person name="Kuhl H."/>
            <person name="Gase K."/>
            <person name="Ling Z."/>
            <person name="Zhou W."/>
            <person name="Kreitzer C."/>
            <person name="Stanke M."/>
            <person name="Tang H."/>
            <person name="Lyons E."/>
            <person name="Pandey P."/>
            <person name="Pandey S.P."/>
            <person name="Timmermann B."/>
            <person name="Baldwin I.T."/>
        </authorList>
    </citation>
    <scope>NUCLEOTIDE SEQUENCE [LARGE SCALE GENOMIC DNA]</scope>
    <source>
        <strain evidence="3">UT</strain>
    </source>
</reference>
<dbReference type="OMA" id="AKCEDER"/>
<feature type="compositionally biased region" description="Basic and acidic residues" evidence="1">
    <location>
        <begin position="162"/>
        <end position="173"/>
    </location>
</feature>
<evidence type="ECO:0000313" key="4">
    <source>
        <dbReference type="Proteomes" id="UP000187609"/>
    </source>
</evidence>
<dbReference type="SUPFAM" id="SSF56219">
    <property type="entry name" value="DNase I-like"/>
    <property type="match status" value="1"/>
</dbReference>
<dbReference type="EMBL" id="MJEQ01005018">
    <property type="protein sequence ID" value="OIT20671.1"/>
    <property type="molecule type" value="Genomic_DNA"/>
</dbReference>
<dbReference type="InterPro" id="IPR012337">
    <property type="entry name" value="RNaseH-like_sf"/>
</dbReference>
<dbReference type="Pfam" id="PF14111">
    <property type="entry name" value="DUF4283"/>
    <property type="match status" value="1"/>
</dbReference>
<feature type="compositionally biased region" description="Basic and acidic residues" evidence="1">
    <location>
        <begin position="258"/>
        <end position="271"/>
    </location>
</feature>
<feature type="compositionally biased region" description="Polar residues" evidence="1">
    <location>
        <begin position="146"/>
        <end position="158"/>
    </location>
</feature>
<dbReference type="Pfam" id="PF13456">
    <property type="entry name" value="RVT_3"/>
    <property type="match status" value="1"/>
</dbReference>
<dbReference type="CDD" id="cd06222">
    <property type="entry name" value="RNase_H_like"/>
    <property type="match status" value="1"/>
</dbReference>
<proteinExistence type="predicted"/>
<dbReference type="AlphaFoldDB" id="A0A1J6KFJ5"/>
<accession>A0A1J6KFJ5</accession>
<feature type="compositionally biased region" description="Basic and acidic residues" evidence="1">
    <location>
        <begin position="198"/>
        <end position="210"/>
    </location>
</feature>
<gene>
    <name evidence="3" type="ORF">A4A49_38227</name>
</gene>
<keyword evidence="4" id="KW-1185">Reference proteome</keyword>
<dbReference type="Gene3D" id="3.30.420.10">
    <property type="entry name" value="Ribonuclease H-like superfamily/Ribonuclease H"/>
    <property type="match status" value="1"/>
</dbReference>
<evidence type="ECO:0000313" key="3">
    <source>
        <dbReference type="EMBL" id="OIT20671.1"/>
    </source>
</evidence>
<dbReference type="Gramene" id="OIT20671">
    <property type="protein sequence ID" value="OIT20671"/>
    <property type="gene ID" value="A4A49_38227"/>
</dbReference>
<feature type="compositionally biased region" description="Acidic residues" evidence="1">
    <location>
        <begin position="315"/>
        <end position="353"/>
    </location>
</feature>
<sequence length="865" mass="97931">MQDKRNEEKATDSLQILVTKGAVGGDKTTLPGINKWNQGKPAVHFSAEDYFVNLAQECRLTLIGKFYRTKPPMEDIRKAFVSQFHLKGTVKIAYYDPQHVYIDFANEVDYTHIKLKKFVDINGTPMKILLWTPDFKQEVETPIVQRTTYDPTEGSYTRSTRKGIDTGEPKAAHTDAAGQQGANQDDKTKKKKKRNRAKKQEHIKEREEARAQIQHGKQQEESKIKDNAMQMTENNSKRKDDQCQHLQHEEGLQSNPEVTREVKVQKKESRKTSYPIEPGEIQKKFEKLIFGTNLEGRSSHDNEPVSNESSNESSESSDEENENSEDNDYEDEEGSDESEEYASVDSEEEDGDDNANRLVEVFVGNATISHAVNNVINSGALRPIVLLKGLNSCQIWLFWEEDLDCIVVDEDEQQVTCVVKHDRISLLITSVHAKCEDERREDLWDKLRSIGVNFNLPWFIAGDFNCITDPIEKKGGSPHRMSKSLSFIQCIMVCELVDAGYSGSSFTWCNGWCPNRRLWQRLHRVLVNHEWLNLFDCTSVNHLVRTRSDHSPLLALTKSTIHNPIKYFKFLNFWAEEDGFMNVVEQAWNEEVHGSPLWRFHLKLKNTCRKLSEWSKISVGNIFDITKALENRVAELGEKSITDNSASNRADLNKANAELMPHTWNDLCCAVENAQQVLSCQVVRWTKPGANCSKLNYGCSKGNPGSSGGGGVIRDEIGDVQCAFADFYGHCSNIMAEAKAMLQGIIICKDRITGHIIVESDSLVLVNIINYRLKPPWEIGLIIDLIIGLVQDGNITFVHILREGNTVADSLANLVESLRNQVIFNNIASLPGYIKALVAMDKEGIPNLRFKTKKNQFVINDVPHG</sequence>
<dbReference type="PROSITE" id="PS50879">
    <property type="entry name" value="RNASE_H_1"/>
    <property type="match status" value="1"/>
</dbReference>
<evidence type="ECO:0000256" key="1">
    <source>
        <dbReference type="SAM" id="MobiDB-lite"/>
    </source>
</evidence>
<dbReference type="Gene3D" id="3.60.10.10">
    <property type="entry name" value="Endonuclease/exonuclease/phosphatase"/>
    <property type="match status" value="1"/>
</dbReference>
<feature type="region of interest" description="Disordered" evidence="1">
    <location>
        <begin position="146"/>
        <end position="279"/>
    </location>
</feature>
<evidence type="ECO:0000259" key="2">
    <source>
        <dbReference type="PROSITE" id="PS50879"/>
    </source>
</evidence>
<feature type="compositionally biased region" description="Basic and acidic residues" evidence="1">
    <location>
        <begin position="217"/>
        <end position="226"/>
    </location>
</feature>
<dbReference type="SUPFAM" id="SSF53098">
    <property type="entry name" value="Ribonuclease H-like"/>
    <property type="match status" value="1"/>
</dbReference>
<dbReference type="InterPro" id="IPR036397">
    <property type="entry name" value="RNaseH_sf"/>
</dbReference>
<dbReference type="GO" id="GO:0004523">
    <property type="term" value="F:RNA-DNA hybrid ribonuclease activity"/>
    <property type="evidence" value="ECO:0007669"/>
    <property type="project" value="InterPro"/>
</dbReference>
<dbReference type="GO" id="GO:0003676">
    <property type="term" value="F:nucleic acid binding"/>
    <property type="evidence" value="ECO:0007669"/>
    <property type="project" value="InterPro"/>
</dbReference>
<feature type="compositionally biased region" description="Basic and acidic residues" evidence="1">
    <location>
        <begin position="235"/>
        <end position="251"/>
    </location>
</feature>
<organism evidence="3 4">
    <name type="scientific">Nicotiana attenuata</name>
    <name type="common">Coyote tobacco</name>
    <dbReference type="NCBI Taxonomy" id="49451"/>
    <lineage>
        <taxon>Eukaryota</taxon>
        <taxon>Viridiplantae</taxon>
        <taxon>Streptophyta</taxon>
        <taxon>Embryophyta</taxon>
        <taxon>Tracheophyta</taxon>
        <taxon>Spermatophyta</taxon>
        <taxon>Magnoliopsida</taxon>
        <taxon>eudicotyledons</taxon>
        <taxon>Gunneridae</taxon>
        <taxon>Pentapetalae</taxon>
        <taxon>asterids</taxon>
        <taxon>lamiids</taxon>
        <taxon>Solanales</taxon>
        <taxon>Solanaceae</taxon>
        <taxon>Nicotianoideae</taxon>
        <taxon>Nicotianeae</taxon>
        <taxon>Nicotiana</taxon>
    </lineage>
</organism>
<feature type="compositionally biased region" description="Low complexity" evidence="1">
    <location>
        <begin position="304"/>
        <end position="314"/>
    </location>
</feature>
<dbReference type="InterPro" id="IPR002156">
    <property type="entry name" value="RNaseH_domain"/>
</dbReference>
<dbReference type="PANTHER" id="PTHR33710:SF35">
    <property type="entry name" value="RNA-DIRECTED DNA POLYMERASE (REVERSE TRANSCRIPTASE)_ RIBONUCLEASE H"/>
    <property type="match status" value="1"/>
</dbReference>
<dbReference type="PANTHER" id="PTHR33710">
    <property type="entry name" value="BNAC02G09200D PROTEIN"/>
    <property type="match status" value="1"/>
</dbReference>
<dbReference type="InterPro" id="IPR036691">
    <property type="entry name" value="Endo/exonu/phosph_ase_sf"/>
</dbReference>
<protein>
    <recommendedName>
        <fullName evidence="2">RNase H type-1 domain-containing protein</fullName>
    </recommendedName>
</protein>
<dbReference type="InterPro" id="IPR025558">
    <property type="entry name" value="DUF4283"/>
</dbReference>
<name>A0A1J6KFJ5_NICAT</name>
<feature type="region of interest" description="Disordered" evidence="1">
    <location>
        <begin position="294"/>
        <end position="354"/>
    </location>
</feature>